<organism evidence="1 2">
    <name type="scientific">Mycteria americana</name>
    <name type="common">Wood stork</name>
    <dbReference type="NCBI Taxonomy" id="33587"/>
    <lineage>
        <taxon>Eukaryota</taxon>
        <taxon>Metazoa</taxon>
        <taxon>Chordata</taxon>
        <taxon>Craniata</taxon>
        <taxon>Vertebrata</taxon>
        <taxon>Euteleostomi</taxon>
        <taxon>Archelosauria</taxon>
        <taxon>Archosauria</taxon>
        <taxon>Dinosauria</taxon>
        <taxon>Saurischia</taxon>
        <taxon>Theropoda</taxon>
        <taxon>Coelurosauria</taxon>
        <taxon>Aves</taxon>
        <taxon>Neognathae</taxon>
        <taxon>Neoaves</taxon>
        <taxon>Aequornithes</taxon>
        <taxon>Ciconiiformes</taxon>
        <taxon>Ciconiidae</taxon>
        <taxon>Mycteria</taxon>
    </lineage>
</organism>
<name>A0AAN7RUU9_MYCAM</name>
<evidence type="ECO:0000313" key="1">
    <source>
        <dbReference type="EMBL" id="KAK4808488.1"/>
    </source>
</evidence>
<sequence>MKKEELVKDLEVEGNFGCRVRKLTSRTCGELLKGEKDSIQEHLRQLDIHRSRAPHGSHLGVQRELANVVLRLLSSSKSHGSCKRFLMTGKGKQEQEVSRELQDKQPYYSLHESYGVNPQRHFKPYEEEENDWEELAWTHQRQIMPD</sequence>
<accession>A0AAN7RUU9</accession>
<dbReference type="Proteomes" id="UP001333110">
    <property type="component" value="Unassembled WGS sequence"/>
</dbReference>
<gene>
    <name evidence="1" type="ORF">QYF61_005805</name>
</gene>
<evidence type="ECO:0000313" key="2">
    <source>
        <dbReference type="Proteomes" id="UP001333110"/>
    </source>
</evidence>
<dbReference type="EMBL" id="JAUNZN010000024">
    <property type="protein sequence ID" value="KAK4808488.1"/>
    <property type="molecule type" value="Genomic_DNA"/>
</dbReference>
<reference evidence="1 2" key="1">
    <citation type="journal article" date="2023" name="J. Hered.">
        <title>Chromosome-level genome of the wood stork (Mycteria americana) provides insight into avian chromosome evolution.</title>
        <authorList>
            <person name="Flamio R. Jr."/>
            <person name="Ramstad K.M."/>
        </authorList>
    </citation>
    <scope>NUCLEOTIDE SEQUENCE [LARGE SCALE GENOMIC DNA]</scope>
    <source>
        <strain evidence="1">JAX WOST 10</strain>
    </source>
</reference>
<proteinExistence type="predicted"/>
<dbReference type="AlphaFoldDB" id="A0AAN7RUU9"/>
<keyword evidence="2" id="KW-1185">Reference proteome</keyword>
<protein>
    <submittedName>
        <fullName evidence="1">Uncharacterized protein</fullName>
    </submittedName>
</protein>
<comment type="caution">
    <text evidence="1">The sequence shown here is derived from an EMBL/GenBank/DDBJ whole genome shotgun (WGS) entry which is preliminary data.</text>
</comment>